<feature type="compositionally biased region" description="Polar residues" evidence="1">
    <location>
        <begin position="226"/>
        <end position="241"/>
    </location>
</feature>
<accession>A0A3A2Z7A8</accession>
<proteinExistence type="predicted"/>
<protein>
    <submittedName>
        <fullName evidence="2">Transcription factor RfeG</fullName>
    </submittedName>
</protein>
<dbReference type="PANTHER" id="PTHR39609">
    <property type="entry name" value="RFEG-RELATED"/>
    <property type="match status" value="1"/>
</dbReference>
<gene>
    <name evidence="2" type="ORF">PHISCL_08682</name>
</gene>
<dbReference type="STRING" id="2070753.A0A3A2Z7A8"/>
<dbReference type="EMBL" id="MVGC01000465">
    <property type="protein sequence ID" value="RJE18988.1"/>
    <property type="molecule type" value="Genomic_DNA"/>
</dbReference>
<dbReference type="AlphaFoldDB" id="A0A3A2Z7A8"/>
<evidence type="ECO:0000313" key="2">
    <source>
        <dbReference type="EMBL" id="RJE18988.1"/>
    </source>
</evidence>
<feature type="compositionally biased region" description="Low complexity" evidence="1">
    <location>
        <begin position="158"/>
        <end position="173"/>
    </location>
</feature>
<comment type="caution">
    <text evidence="2">The sequence shown here is derived from an EMBL/GenBank/DDBJ whole genome shotgun (WGS) entry which is preliminary data.</text>
</comment>
<dbReference type="PANTHER" id="PTHR39609:SF1">
    <property type="entry name" value="RFEG"/>
    <property type="match status" value="1"/>
</dbReference>
<keyword evidence="3" id="KW-1185">Reference proteome</keyword>
<evidence type="ECO:0000256" key="1">
    <source>
        <dbReference type="SAM" id="MobiDB-lite"/>
    </source>
</evidence>
<evidence type="ECO:0000313" key="3">
    <source>
        <dbReference type="Proteomes" id="UP000266188"/>
    </source>
</evidence>
<organism evidence="2 3">
    <name type="scientific">Aspergillus sclerotialis</name>
    <dbReference type="NCBI Taxonomy" id="2070753"/>
    <lineage>
        <taxon>Eukaryota</taxon>
        <taxon>Fungi</taxon>
        <taxon>Dikarya</taxon>
        <taxon>Ascomycota</taxon>
        <taxon>Pezizomycotina</taxon>
        <taxon>Eurotiomycetes</taxon>
        <taxon>Eurotiomycetidae</taxon>
        <taxon>Eurotiales</taxon>
        <taxon>Aspergillaceae</taxon>
        <taxon>Aspergillus</taxon>
        <taxon>Aspergillus subgen. Polypaecilum</taxon>
    </lineage>
</organism>
<feature type="region of interest" description="Disordered" evidence="1">
    <location>
        <begin position="199"/>
        <end position="273"/>
    </location>
</feature>
<name>A0A3A2Z7A8_9EURO</name>
<reference evidence="3" key="1">
    <citation type="submission" date="2017-02" db="EMBL/GenBank/DDBJ databases">
        <authorList>
            <person name="Tafer H."/>
            <person name="Lopandic K."/>
        </authorList>
    </citation>
    <scope>NUCLEOTIDE SEQUENCE [LARGE SCALE GENOMIC DNA]</scope>
    <source>
        <strain evidence="3">CBS 366.77</strain>
    </source>
</reference>
<sequence length="273" mass="30832">MTGRHGYDSRERQNEYFVPGDGISREVIQADICRYLGNDALNRQGYFIRAYRNLTSEMIADLKADSARWEAELMRRSDAGYPRGSYNHHHAYSQGPNMVPASYQASAIHEVRQEIGPSQTPPFTSAPGQSYSQSYMDPMYAQAPYGTQSPPYQPQPSYPQGHSPFVQGQTPYPQTQMPPYTGQTQPPVTAEMHPSYTYAANPGYTYDPGRNNPRYQPGYEPEQDYSHSPVTSGMAYPNTTAPDPRIPMDPRYTPESTYPDRNNRPQPARGARR</sequence>
<feature type="region of interest" description="Disordered" evidence="1">
    <location>
        <begin position="141"/>
        <end position="173"/>
    </location>
</feature>
<dbReference type="OrthoDB" id="4146887at2759"/>
<dbReference type="Proteomes" id="UP000266188">
    <property type="component" value="Unassembled WGS sequence"/>
</dbReference>